<evidence type="ECO:0000313" key="3">
    <source>
        <dbReference type="Proteomes" id="UP000799766"/>
    </source>
</evidence>
<sequence length="114" mass="12613">MRLGRTRSRGRASEPAWELGRIGPSKFSIPSTAAGGTRKGTHARTRSLTHSAHRKAESPAPRQKKRTATRLQECNCQRQKQKEKKKPLNPPFNSSLVTPYSKVVSSAFICCPLA</sequence>
<name>A0A6A6PCA3_9PEZI</name>
<keyword evidence="3" id="KW-1185">Reference proteome</keyword>
<feature type="region of interest" description="Disordered" evidence="1">
    <location>
        <begin position="1"/>
        <end position="96"/>
    </location>
</feature>
<proteinExistence type="predicted"/>
<accession>A0A6A6PCA3</accession>
<gene>
    <name evidence="2" type="ORF">BDY21DRAFT_331938</name>
</gene>
<organism evidence="2 3">
    <name type="scientific">Lineolata rhizophorae</name>
    <dbReference type="NCBI Taxonomy" id="578093"/>
    <lineage>
        <taxon>Eukaryota</taxon>
        <taxon>Fungi</taxon>
        <taxon>Dikarya</taxon>
        <taxon>Ascomycota</taxon>
        <taxon>Pezizomycotina</taxon>
        <taxon>Dothideomycetes</taxon>
        <taxon>Dothideomycetes incertae sedis</taxon>
        <taxon>Lineolatales</taxon>
        <taxon>Lineolataceae</taxon>
        <taxon>Lineolata</taxon>
    </lineage>
</organism>
<protein>
    <submittedName>
        <fullName evidence="2">Uncharacterized protein</fullName>
    </submittedName>
</protein>
<evidence type="ECO:0000313" key="2">
    <source>
        <dbReference type="EMBL" id="KAF2461377.1"/>
    </source>
</evidence>
<feature type="compositionally biased region" description="Polar residues" evidence="1">
    <location>
        <begin position="69"/>
        <end position="78"/>
    </location>
</feature>
<dbReference type="EMBL" id="MU001671">
    <property type="protein sequence ID" value="KAF2461377.1"/>
    <property type="molecule type" value="Genomic_DNA"/>
</dbReference>
<reference evidence="2" key="1">
    <citation type="journal article" date="2020" name="Stud. Mycol.">
        <title>101 Dothideomycetes genomes: a test case for predicting lifestyles and emergence of pathogens.</title>
        <authorList>
            <person name="Haridas S."/>
            <person name="Albert R."/>
            <person name="Binder M."/>
            <person name="Bloem J."/>
            <person name="Labutti K."/>
            <person name="Salamov A."/>
            <person name="Andreopoulos B."/>
            <person name="Baker S."/>
            <person name="Barry K."/>
            <person name="Bills G."/>
            <person name="Bluhm B."/>
            <person name="Cannon C."/>
            <person name="Castanera R."/>
            <person name="Culley D."/>
            <person name="Daum C."/>
            <person name="Ezra D."/>
            <person name="Gonzalez J."/>
            <person name="Henrissat B."/>
            <person name="Kuo A."/>
            <person name="Liang C."/>
            <person name="Lipzen A."/>
            <person name="Lutzoni F."/>
            <person name="Magnuson J."/>
            <person name="Mondo S."/>
            <person name="Nolan M."/>
            <person name="Ohm R."/>
            <person name="Pangilinan J."/>
            <person name="Park H.-J."/>
            <person name="Ramirez L."/>
            <person name="Alfaro M."/>
            <person name="Sun H."/>
            <person name="Tritt A."/>
            <person name="Yoshinaga Y."/>
            <person name="Zwiers L.-H."/>
            <person name="Turgeon B."/>
            <person name="Goodwin S."/>
            <person name="Spatafora J."/>
            <person name="Crous P."/>
            <person name="Grigoriev I."/>
        </authorList>
    </citation>
    <scope>NUCLEOTIDE SEQUENCE</scope>
    <source>
        <strain evidence="2">ATCC 16933</strain>
    </source>
</reference>
<dbReference type="Proteomes" id="UP000799766">
    <property type="component" value="Unassembled WGS sequence"/>
</dbReference>
<dbReference type="AlphaFoldDB" id="A0A6A6PCA3"/>
<evidence type="ECO:0000256" key="1">
    <source>
        <dbReference type="SAM" id="MobiDB-lite"/>
    </source>
</evidence>
<feature type="compositionally biased region" description="Basic residues" evidence="1">
    <location>
        <begin position="39"/>
        <end position="53"/>
    </location>
</feature>
<feature type="compositionally biased region" description="Basic residues" evidence="1">
    <location>
        <begin position="1"/>
        <end position="10"/>
    </location>
</feature>